<comment type="caution">
    <text evidence="3">The sequence shown here is derived from an EMBL/GenBank/DDBJ whole genome shotgun (WGS) entry which is preliminary data.</text>
</comment>
<sequence length="200" mass="23001">MARDIIVIDWKSEIALARDYIRTRIRIPVESPLASRDFIYTIERNQLWIIFKYGKIFKICYHCGWIGHANMYCCVPHNVALAHINDYLYFQRQDEYRNTTIFLAHVGNKIVHSSASEREDDDSNENSIGGNDEGGNRGILELLTMIPPLSINMSRGIDSLERYLMEDPYVENFNMVNFRGIGISALDAARWLESDSGSSE</sequence>
<dbReference type="Proteomes" id="UP001454036">
    <property type="component" value="Unassembled WGS sequence"/>
</dbReference>
<protein>
    <recommendedName>
        <fullName evidence="2">Zinc knuckle CX2CX4HX4C domain-containing protein</fullName>
    </recommendedName>
</protein>
<dbReference type="EMBL" id="BAABME010023799">
    <property type="protein sequence ID" value="GAA0168851.1"/>
    <property type="molecule type" value="Genomic_DNA"/>
</dbReference>
<evidence type="ECO:0000313" key="3">
    <source>
        <dbReference type="EMBL" id="GAA0168851.1"/>
    </source>
</evidence>
<name>A0AAV3QZW5_LITER</name>
<dbReference type="AlphaFoldDB" id="A0AAV3QZW5"/>
<evidence type="ECO:0000313" key="4">
    <source>
        <dbReference type="Proteomes" id="UP001454036"/>
    </source>
</evidence>
<accession>A0AAV3QZW5</accession>
<keyword evidence="4" id="KW-1185">Reference proteome</keyword>
<feature type="region of interest" description="Disordered" evidence="1">
    <location>
        <begin position="114"/>
        <end position="133"/>
    </location>
</feature>
<dbReference type="InterPro" id="IPR025836">
    <property type="entry name" value="Zn_knuckle_CX2CX4HX4C"/>
</dbReference>
<proteinExistence type="predicted"/>
<feature type="domain" description="Zinc knuckle CX2CX4HX4C" evidence="2">
    <location>
        <begin position="31"/>
        <end position="73"/>
    </location>
</feature>
<evidence type="ECO:0000259" key="2">
    <source>
        <dbReference type="Pfam" id="PF14392"/>
    </source>
</evidence>
<evidence type="ECO:0000256" key="1">
    <source>
        <dbReference type="SAM" id="MobiDB-lite"/>
    </source>
</evidence>
<dbReference type="Pfam" id="PF14392">
    <property type="entry name" value="zf-CCHC_4"/>
    <property type="match status" value="1"/>
</dbReference>
<reference evidence="3 4" key="1">
    <citation type="submission" date="2024-01" db="EMBL/GenBank/DDBJ databases">
        <title>The complete chloroplast genome sequence of Lithospermum erythrorhizon: insights into the phylogenetic relationship among Boraginaceae species and the maternal lineages of purple gromwells.</title>
        <authorList>
            <person name="Okada T."/>
            <person name="Watanabe K."/>
        </authorList>
    </citation>
    <scope>NUCLEOTIDE SEQUENCE [LARGE SCALE GENOMIC DNA]</scope>
</reference>
<gene>
    <name evidence="3" type="ORF">LIER_40651</name>
</gene>
<organism evidence="3 4">
    <name type="scientific">Lithospermum erythrorhizon</name>
    <name type="common">Purple gromwell</name>
    <name type="synonym">Lithospermum officinale var. erythrorhizon</name>
    <dbReference type="NCBI Taxonomy" id="34254"/>
    <lineage>
        <taxon>Eukaryota</taxon>
        <taxon>Viridiplantae</taxon>
        <taxon>Streptophyta</taxon>
        <taxon>Embryophyta</taxon>
        <taxon>Tracheophyta</taxon>
        <taxon>Spermatophyta</taxon>
        <taxon>Magnoliopsida</taxon>
        <taxon>eudicotyledons</taxon>
        <taxon>Gunneridae</taxon>
        <taxon>Pentapetalae</taxon>
        <taxon>asterids</taxon>
        <taxon>lamiids</taxon>
        <taxon>Boraginales</taxon>
        <taxon>Boraginaceae</taxon>
        <taxon>Boraginoideae</taxon>
        <taxon>Lithospermeae</taxon>
        <taxon>Lithospermum</taxon>
    </lineage>
</organism>